<dbReference type="Proteomes" id="UP000565078">
    <property type="component" value="Unassembled WGS sequence"/>
</dbReference>
<dbReference type="PANTHER" id="PTHR43334:SF1">
    <property type="entry name" value="3-HYDROXYPROPIONATE--COA LIGASE [ADP-FORMING]"/>
    <property type="match status" value="1"/>
</dbReference>
<dbReference type="InterPro" id="IPR016102">
    <property type="entry name" value="Succinyl-CoA_synth-like"/>
</dbReference>
<evidence type="ECO:0008006" key="6">
    <source>
        <dbReference type="Google" id="ProtNLM"/>
    </source>
</evidence>
<dbReference type="Gene3D" id="3.40.50.261">
    <property type="entry name" value="Succinyl-CoA synthetase domains"/>
    <property type="match status" value="1"/>
</dbReference>
<organism evidence="4 5">
    <name type="scientific">Candidatus Iainarchaeum sp</name>
    <dbReference type="NCBI Taxonomy" id="3101447"/>
    <lineage>
        <taxon>Archaea</taxon>
        <taxon>Candidatus Iainarchaeota</taxon>
        <taxon>Candidatus Iainarchaeia</taxon>
        <taxon>Candidatus Iainarchaeales</taxon>
        <taxon>Candidatus Iainarchaeaceae</taxon>
        <taxon>Candidatus Iainarchaeum</taxon>
    </lineage>
</organism>
<reference evidence="5" key="1">
    <citation type="journal article" date="2020" name="bioRxiv">
        <title>A rank-normalized archaeal taxonomy based on genome phylogeny resolves widespread incomplete and uneven classifications.</title>
        <authorList>
            <person name="Rinke C."/>
            <person name="Chuvochina M."/>
            <person name="Mussig A.J."/>
            <person name="Chaumeil P.-A."/>
            <person name="Waite D.W."/>
            <person name="Whitman W.B."/>
            <person name="Parks D.H."/>
            <person name="Hugenholtz P."/>
        </authorList>
    </citation>
    <scope>NUCLEOTIDE SEQUENCE [LARGE SCALE GENOMIC DNA]</scope>
</reference>
<comment type="caution">
    <text evidence="4">The sequence shown here is derived from an EMBL/GenBank/DDBJ whole genome shotgun (WGS) entry which is preliminary data.</text>
</comment>
<protein>
    <recommendedName>
        <fullName evidence="6">Ligase-CoA domain-containing protein</fullName>
    </recommendedName>
</protein>
<accession>A0A7J4IW81</accession>
<dbReference type="EMBL" id="DUGC01000056">
    <property type="protein sequence ID" value="HIH09732.1"/>
    <property type="molecule type" value="Genomic_DNA"/>
</dbReference>
<dbReference type="PANTHER" id="PTHR43334">
    <property type="entry name" value="ACETATE--COA LIGASE [ADP-FORMING]"/>
    <property type="match status" value="1"/>
</dbReference>
<evidence type="ECO:0000313" key="4">
    <source>
        <dbReference type="EMBL" id="HIH09732.1"/>
    </source>
</evidence>
<evidence type="ECO:0000256" key="2">
    <source>
        <dbReference type="ARBA" id="ARBA00022741"/>
    </source>
</evidence>
<evidence type="ECO:0000256" key="3">
    <source>
        <dbReference type="ARBA" id="ARBA00022840"/>
    </source>
</evidence>
<dbReference type="SUPFAM" id="SSF52210">
    <property type="entry name" value="Succinyl-CoA synthetase domains"/>
    <property type="match status" value="1"/>
</dbReference>
<gene>
    <name evidence="4" type="ORF">HA254_03590</name>
</gene>
<dbReference type="AlphaFoldDB" id="A0A7J4IW81"/>
<dbReference type="GO" id="GO:0016874">
    <property type="term" value="F:ligase activity"/>
    <property type="evidence" value="ECO:0007669"/>
    <property type="project" value="UniProtKB-KW"/>
</dbReference>
<dbReference type="GO" id="GO:0005524">
    <property type="term" value="F:ATP binding"/>
    <property type="evidence" value="ECO:0007669"/>
    <property type="project" value="UniProtKB-KW"/>
</dbReference>
<proteinExistence type="predicted"/>
<keyword evidence="2" id="KW-0547">Nucleotide-binding</keyword>
<dbReference type="InterPro" id="IPR051538">
    <property type="entry name" value="Acyl-CoA_Synth/Transferase"/>
</dbReference>
<keyword evidence="1" id="KW-0436">Ligase</keyword>
<name>A0A7J4IW81_9ARCH</name>
<evidence type="ECO:0000313" key="5">
    <source>
        <dbReference type="Proteomes" id="UP000565078"/>
    </source>
</evidence>
<keyword evidence="3" id="KW-0067">ATP-binding</keyword>
<evidence type="ECO:0000256" key="1">
    <source>
        <dbReference type="ARBA" id="ARBA00022598"/>
    </source>
</evidence>
<sequence>MACLEDKNIDIIMVLALFNLPTLEAKKLAILRKARKIATKPVVVLSIGSDYTENYLRIIEKAGFTTFNYPSVAAKALKAMSQYAQFRKLYK</sequence>